<dbReference type="InterPro" id="IPR050832">
    <property type="entry name" value="Bact_Acetyltransf"/>
</dbReference>
<dbReference type="AlphaFoldDB" id="A0A918XJH6"/>
<dbReference type="EMBL" id="BMXL01000031">
    <property type="protein sequence ID" value="GHD34617.1"/>
    <property type="molecule type" value="Genomic_DNA"/>
</dbReference>
<accession>A0A918XJH6</accession>
<feature type="domain" description="N-acetyltransferase" evidence="3">
    <location>
        <begin position="168"/>
        <end position="318"/>
    </location>
</feature>
<proteinExistence type="predicted"/>
<dbReference type="PANTHER" id="PTHR43877">
    <property type="entry name" value="AMINOALKYLPHOSPHONATE N-ACETYLTRANSFERASE-RELATED-RELATED"/>
    <property type="match status" value="1"/>
</dbReference>
<name>A0A918XJH6_9ACTN</name>
<keyword evidence="5" id="KW-1185">Reference proteome</keyword>
<dbReference type="SUPFAM" id="SSF55729">
    <property type="entry name" value="Acyl-CoA N-acyltransferases (Nat)"/>
    <property type="match status" value="2"/>
</dbReference>
<dbReference type="Gene3D" id="3.40.630.30">
    <property type="match status" value="1"/>
</dbReference>
<comment type="caution">
    <text evidence="4">The sequence shown here is derived from an EMBL/GenBank/DDBJ whole genome shotgun (WGS) entry which is preliminary data.</text>
</comment>
<dbReference type="InterPro" id="IPR016181">
    <property type="entry name" value="Acyl_CoA_acyltransferase"/>
</dbReference>
<dbReference type="CDD" id="cd04301">
    <property type="entry name" value="NAT_SF"/>
    <property type="match status" value="1"/>
</dbReference>
<protein>
    <submittedName>
        <fullName evidence="4">N-acetyltransferase</fullName>
    </submittedName>
</protein>
<dbReference type="Pfam" id="PF00583">
    <property type="entry name" value="Acetyltransf_1"/>
    <property type="match status" value="1"/>
</dbReference>
<reference evidence="4 5" key="1">
    <citation type="journal article" date="2014" name="Int. J. Syst. Evol. Microbiol.">
        <title>Complete genome sequence of Corynebacterium casei LMG S-19264T (=DSM 44701T), isolated from a smear-ripened cheese.</title>
        <authorList>
            <consortium name="US DOE Joint Genome Institute (JGI-PGF)"/>
            <person name="Walter F."/>
            <person name="Albersmeier A."/>
            <person name="Kalinowski J."/>
            <person name="Ruckert C."/>
        </authorList>
    </citation>
    <scope>NUCLEOTIDE SEQUENCE [LARGE SCALE GENOMIC DNA]</scope>
    <source>
        <strain evidence="4 5">KCTC 19473</strain>
    </source>
</reference>
<dbReference type="RefSeq" id="WP_017577777.1">
    <property type="nucleotide sequence ID" value="NZ_BMXL01000031.1"/>
</dbReference>
<evidence type="ECO:0000256" key="2">
    <source>
        <dbReference type="ARBA" id="ARBA00023315"/>
    </source>
</evidence>
<evidence type="ECO:0000313" key="4">
    <source>
        <dbReference type="EMBL" id="GHD34617.1"/>
    </source>
</evidence>
<dbReference type="GO" id="GO:0016747">
    <property type="term" value="F:acyltransferase activity, transferring groups other than amino-acyl groups"/>
    <property type="evidence" value="ECO:0007669"/>
    <property type="project" value="InterPro"/>
</dbReference>
<sequence length="318" mass="35292">MTFTLRHMDRADIPTVLPLLTASFPCMVLTEDAMRWREDRPHPEFVVRRILAEDENGVLIGFVQTQALRSSDASGHVKGYVMLLSLREGSTRADEIRTALMAEAERAVRADGATLVRAEVCGEGVQVGGERLAALLHGRGYTETLEEHRILGLDLNDLPEPPPVPDGVELRPFTAFTDDPRPIYEVDREATSDEPGERSEEFMTYEEWLHTVWPPPLMDPDVSLAVLVEGRVVGFTAYVSDRDTRMESMMTGVLADQRGRGLAGLAKATALHRARERGIRYAYTGNHADNAPMLAINTWLGYRFAGAEHLLARPGDQG</sequence>
<evidence type="ECO:0000313" key="5">
    <source>
        <dbReference type="Proteomes" id="UP000654947"/>
    </source>
</evidence>
<keyword evidence="2" id="KW-0012">Acyltransferase</keyword>
<dbReference type="Proteomes" id="UP000654947">
    <property type="component" value="Unassembled WGS sequence"/>
</dbReference>
<dbReference type="PROSITE" id="PS51186">
    <property type="entry name" value="GNAT"/>
    <property type="match status" value="2"/>
</dbReference>
<dbReference type="InterPro" id="IPR000182">
    <property type="entry name" value="GNAT_dom"/>
</dbReference>
<keyword evidence="1" id="KW-0808">Transferase</keyword>
<evidence type="ECO:0000259" key="3">
    <source>
        <dbReference type="PROSITE" id="PS51186"/>
    </source>
</evidence>
<feature type="domain" description="N-acetyltransferase" evidence="3">
    <location>
        <begin position="3"/>
        <end position="156"/>
    </location>
</feature>
<gene>
    <name evidence="4" type="ORF">GCM10007147_40350</name>
</gene>
<organism evidence="4 5">
    <name type="scientific">Nocardiopsis kunsanensis</name>
    <dbReference type="NCBI Taxonomy" id="141693"/>
    <lineage>
        <taxon>Bacteria</taxon>
        <taxon>Bacillati</taxon>
        <taxon>Actinomycetota</taxon>
        <taxon>Actinomycetes</taxon>
        <taxon>Streptosporangiales</taxon>
        <taxon>Nocardiopsidaceae</taxon>
        <taxon>Nocardiopsis</taxon>
    </lineage>
</organism>
<evidence type="ECO:0000256" key="1">
    <source>
        <dbReference type="ARBA" id="ARBA00022679"/>
    </source>
</evidence>
<dbReference type="PANTHER" id="PTHR43877:SF1">
    <property type="entry name" value="ACETYLTRANSFERASE"/>
    <property type="match status" value="1"/>
</dbReference>